<sequence>MSSPPELAATGAKPKKPTRTTCGQLAVKAAATGNPEVGEVTTANGRKLRKDTMATKNGRVAENILREQTLDRKSRYRGKSSPHHTLRRKIPPATTDTIDTDTDSAADLDTDHVNNKVNMEHAIKTTPSLHYNPTTRALAALILYLYT</sequence>
<feature type="region of interest" description="Disordered" evidence="1">
    <location>
        <begin position="70"/>
        <end position="109"/>
    </location>
</feature>
<evidence type="ECO:0000313" key="2">
    <source>
        <dbReference type="EMBL" id="KIO18478.1"/>
    </source>
</evidence>
<dbReference type="EMBL" id="KN823283">
    <property type="protein sequence ID" value="KIO18478.1"/>
    <property type="molecule type" value="Genomic_DNA"/>
</dbReference>
<evidence type="ECO:0000313" key="3">
    <source>
        <dbReference type="Proteomes" id="UP000054248"/>
    </source>
</evidence>
<reference evidence="3" key="2">
    <citation type="submission" date="2015-01" db="EMBL/GenBank/DDBJ databases">
        <title>Evolutionary Origins and Diversification of the Mycorrhizal Mutualists.</title>
        <authorList>
            <consortium name="DOE Joint Genome Institute"/>
            <consortium name="Mycorrhizal Genomics Consortium"/>
            <person name="Kohler A."/>
            <person name="Kuo A."/>
            <person name="Nagy L.G."/>
            <person name="Floudas D."/>
            <person name="Copeland A."/>
            <person name="Barry K.W."/>
            <person name="Cichocki N."/>
            <person name="Veneault-Fourrey C."/>
            <person name="LaButti K."/>
            <person name="Lindquist E.A."/>
            <person name="Lipzen A."/>
            <person name="Lundell T."/>
            <person name="Morin E."/>
            <person name="Murat C."/>
            <person name="Riley R."/>
            <person name="Ohm R."/>
            <person name="Sun H."/>
            <person name="Tunlid A."/>
            <person name="Henrissat B."/>
            <person name="Grigoriev I.V."/>
            <person name="Hibbett D.S."/>
            <person name="Martin F."/>
        </authorList>
    </citation>
    <scope>NUCLEOTIDE SEQUENCE [LARGE SCALE GENOMIC DNA]</scope>
    <source>
        <strain evidence="3">MUT 4182</strain>
    </source>
</reference>
<feature type="compositionally biased region" description="Acidic residues" evidence="1">
    <location>
        <begin position="98"/>
        <end position="108"/>
    </location>
</feature>
<dbReference type="HOGENOM" id="CLU_1769455_0_0_1"/>
<name>A0A0C3KAP0_9AGAM</name>
<dbReference type="AlphaFoldDB" id="A0A0C3KAP0"/>
<feature type="compositionally biased region" description="Basic residues" evidence="1">
    <location>
        <begin position="74"/>
        <end position="90"/>
    </location>
</feature>
<reference evidence="2 3" key="1">
    <citation type="submission" date="2014-04" db="EMBL/GenBank/DDBJ databases">
        <authorList>
            <consortium name="DOE Joint Genome Institute"/>
            <person name="Kuo A."/>
            <person name="Girlanda M."/>
            <person name="Perotto S."/>
            <person name="Kohler A."/>
            <person name="Nagy L.G."/>
            <person name="Floudas D."/>
            <person name="Copeland A."/>
            <person name="Barry K.W."/>
            <person name="Cichocki N."/>
            <person name="Veneault-Fourrey C."/>
            <person name="LaButti K."/>
            <person name="Lindquist E.A."/>
            <person name="Lipzen A."/>
            <person name="Lundell T."/>
            <person name="Morin E."/>
            <person name="Murat C."/>
            <person name="Sun H."/>
            <person name="Tunlid A."/>
            <person name="Henrissat B."/>
            <person name="Grigoriev I.V."/>
            <person name="Hibbett D.S."/>
            <person name="Martin F."/>
            <person name="Nordberg H.P."/>
            <person name="Cantor M.N."/>
            <person name="Hua S.X."/>
        </authorList>
    </citation>
    <scope>NUCLEOTIDE SEQUENCE [LARGE SCALE GENOMIC DNA]</scope>
    <source>
        <strain evidence="2 3">MUT 4182</strain>
    </source>
</reference>
<evidence type="ECO:0000256" key="1">
    <source>
        <dbReference type="SAM" id="MobiDB-lite"/>
    </source>
</evidence>
<proteinExistence type="predicted"/>
<accession>A0A0C3KAP0</accession>
<organism evidence="2 3">
    <name type="scientific">Tulasnella calospora MUT 4182</name>
    <dbReference type="NCBI Taxonomy" id="1051891"/>
    <lineage>
        <taxon>Eukaryota</taxon>
        <taxon>Fungi</taxon>
        <taxon>Dikarya</taxon>
        <taxon>Basidiomycota</taxon>
        <taxon>Agaricomycotina</taxon>
        <taxon>Agaricomycetes</taxon>
        <taxon>Cantharellales</taxon>
        <taxon>Tulasnellaceae</taxon>
        <taxon>Tulasnella</taxon>
    </lineage>
</organism>
<dbReference type="Proteomes" id="UP000054248">
    <property type="component" value="Unassembled WGS sequence"/>
</dbReference>
<protein>
    <submittedName>
        <fullName evidence="2">Uncharacterized protein</fullName>
    </submittedName>
</protein>
<keyword evidence="3" id="KW-1185">Reference proteome</keyword>
<gene>
    <name evidence="2" type="ORF">M407DRAFT_31850</name>
</gene>
<feature type="region of interest" description="Disordered" evidence="1">
    <location>
        <begin position="1"/>
        <end position="21"/>
    </location>
</feature>